<sequence length="151" mass="16927">MQTPTKTTFQIAQAIYSRFLASAHGDRQAVAGLLSDLGRDLDMLVGIISTFNLDFAASPDAVQRVIVAHAAQIAKTEASKPSLRTPRHFQIIHMVSGDYEIELWSDADRSFIREKLTAKERALFHVMLGEIQDRRRFTPAQNPEPTNPTQH</sequence>
<gene>
    <name evidence="1" type="ORF">CARN2_1371</name>
</gene>
<reference evidence="1" key="1">
    <citation type="submission" date="2009-10" db="EMBL/GenBank/DDBJ databases">
        <title>Diversity of trophic interactions inside an arsenic-rich microbial ecosystem.</title>
        <authorList>
            <person name="Bertin P.N."/>
            <person name="Heinrich-Salmeron A."/>
            <person name="Pelletier E."/>
            <person name="Goulhen-Chollet F."/>
            <person name="Arsene-Ploetze F."/>
            <person name="Gallien S."/>
            <person name="Calteau A."/>
            <person name="Vallenet D."/>
            <person name="Casiot C."/>
            <person name="Chane-Woon-Ming B."/>
            <person name="Giloteaux L."/>
            <person name="Barakat M."/>
            <person name="Bonnefoy V."/>
            <person name="Bruneel O."/>
            <person name="Chandler M."/>
            <person name="Cleiss J."/>
            <person name="Duran R."/>
            <person name="Elbaz-Poulichet F."/>
            <person name="Fonknechten N."/>
            <person name="Lauga B."/>
            <person name="Mornico D."/>
            <person name="Ortet P."/>
            <person name="Schaeffer C."/>
            <person name="Siguier P."/>
            <person name="Alexander Thil Smith A."/>
            <person name="Van Dorsselaer A."/>
            <person name="Weissenbach J."/>
            <person name="Medigue C."/>
            <person name="Le Paslier D."/>
        </authorList>
    </citation>
    <scope>NUCLEOTIDE SEQUENCE</scope>
</reference>
<protein>
    <submittedName>
        <fullName evidence="1">Uncharacterized protein</fullName>
    </submittedName>
</protein>
<comment type="caution">
    <text evidence="1">The sequence shown here is derived from an EMBL/GenBank/DDBJ whole genome shotgun (WGS) entry which is preliminary data.</text>
</comment>
<accession>E6PNL0</accession>
<dbReference type="EMBL" id="CABM01000027">
    <property type="protein sequence ID" value="CBH96512.1"/>
    <property type="molecule type" value="Genomic_DNA"/>
</dbReference>
<evidence type="ECO:0000313" key="1">
    <source>
        <dbReference type="EMBL" id="CBH96512.1"/>
    </source>
</evidence>
<dbReference type="AlphaFoldDB" id="E6PNL0"/>
<proteinExistence type="predicted"/>
<organism evidence="1">
    <name type="scientific">mine drainage metagenome</name>
    <dbReference type="NCBI Taxonomy" id="410659"/>
    <lineage>
        <taxon>unclassified sequences</taxon>
        <taxon>metagenomes</taxon>
        <taxon>ecological metagenomes</taxon>
    </lineage>
</organism>
<name>E6PNL0_9ZZZZ</name>